<evidence type="ECO:0000256" key="7">
    <source>
        <dbReference type="ARBA" id="ARBA00022989"/>
    </source>
</evidence>
<feature type="transmembrane region" description="Helical" evidence="9">
    <location>
        <begin position="196"/>
        <end position="220"/>
    </location>
</feature>
<evidence type="ECO:0000256" key="6">
    <source>
        <dbReference type="ARBA" id="ARBA00022692"/>
    </source>
</evidence>
<evidence type="ECO:0000256" key="1">
    <source>
        <dbReference type="ARBA" id="ARBA00004651"/>
    </source>
</evidence>
<evidence type="ECO:0000256" key="10">
    <source>
        <dbReference type="RuleBase" id="RU367050"/>
    </source>
</evidence>
<sequence length="429" mass="48982">MNREKRSMLLSCLFMGLGQLYNKYFLKGIVLFIIELLYLIKIPRIIKGIWGVVTLGETTQKMNGFQIIQGDHSVFLLIEGVVTIIMLFILLGLYIWNIKDAKRIGHEMDNCKSYMSTKQYLIKVYDRSFVSIMLTPATLGVLFFILLPIMVTVLVAFTNYSAPDHIPPRNLVDWVGFKNFIDIFKLKIWSKTFIKIGSWTVIWAALSTLLNYSCGLIMALMMNRKNIKFKGFWRTIFILPYAVPAFISLLVFRLLFSGIGPINNLIVSFGFDKIPFFTDPLLAKVSLILINTWLGAPYFMVLLSGSLTNISSSIYEAAEIDGASKWVQFRKITLPLLLFQTAPVLILTFAYNFNNFGAIYLLTNGSPTNSALRYAGETDILITWIFKLTNDQSQFYMAAVISIILFIFIASFSTYQFMKSKSFTEEDMM</sequence>
<feature type="domain" description="ABC transmembrane type-1" evidence="11">
    <location>
        <begin position="197"/>
        <end position="416"/>
    </location>
</feature>
<dbReference type="Pfam" id="PF00528">
    <property type="entry name" value="BPD_transp_1"/>
    <property type="match status" value="1"/>
</dbReference>
<feature type="transmembrane region" description="Helical" evidence="9">
    <location>
        <begin position="281"/>
        <end position="303"/>
    </location>
</feature>
<reference evidence="12 13" key="1">
    <citation type="submission" date="2018-08" db="EMBL/GenBank/DDBJ databases">
        <title>Draft genome sequence of Psychrilyobacter sp. strain SD5 isolated from Black Sea water.</title>
        <authorList>
            <person name="Yadav S."/>
            <person name="Villanueva L."/>
            <person name="Damste J.S.S."/>
        </authorList>
    </citation>
    <scope>NUCLEOTIDE SEQUENCE [LARGE SCALE GENOMIC DNA]</scope>
    <source>
        <strain evidence="12 13">SD5</strain>
    </source>
</reference>
<keyword evidence="6 9" id="KW-0812">Transmembrane</keyword>
<dbReference type="Gene3D" id="1.10.3720.10">
    <property type="entry name" value="MetI-like"/>
    <property type="match status" value="1"/>
</dbReference>
<dbReference type="CDD" id="cd06261">
    <property type="entry name" value="TM_PBP2"/>
    <property type="match status" value="1"/>
</dbReference>
<proteinExistence type="inferred from homology"/>
<accession>A0ABX9KJT7</accession>
<evidence type="ECO:0000256" key="2">
    <source>
        <dbReference type="ARBA" id="ARBA00009047"/>
    </source>
</evidence>
<feature type="transmembrane region" description="Helical" evidence="9">
    <location>
        <begin position="74"/>
        <end position="96"/>
    </location>
</feature>
<protein>
    <recommendedName>
        <fullName evidence="10">Maltose/maltodextrin transport system permease protein</fullName>
    </recommendedName>
</protein>
<dbReference type="InterPro" id="IPR035906">
    <property type="entry name" value="MetI-like_sf"/>
</dbReference>
<dbReference type="InterPro" id="IPR035277">
    <property type="entry name" value="MalF_N"/>
</dbReference>
<dbReference type="InterPro" id="IPR000515">
    <property type="entry name" value="MetI-like"/>
</dbReference>
<organism evidence="12 13">
    <name type="scientific">Psychrilyobacter piezotolerans</name>
    <dbReference type="NCBI Taxonomy" id="2293438"/>
    <lineage>
        <taxon>Bacteria</taxon>
        <taxon>Fusobacteriati</taxon>
        <taxon>Fusobacteriota</taxon>
        <taxon>Fusobacteriia</taxon>
        <taxon>Fusobacteriales</taxon>
        <taxon>Fusobacteriaceae</taxon>
        <taxon>Psychrilyobacter</taxon>
    </lineage>
</organism>
<evidence type="ECO:0000313" key="12">
    <source>
        <dbReference type="EMBL" id="REI42708.1"/>
    </source>
</evidence>
<keyword evidence="8 9" id="KW-0472">Membrane</keyword>
<evidence type="ECO:0000259" key="11">
    <source>
        <dbReference type="PROSITE" id="PS50928"/>
    </source>
</evidence>
<keyword evidence="3 9" id="KW-0813">Transport</keyword>
<dbReference type="PANTHER" id="PTHR47314:SF1">
    <property type="entry name" value="MALTOSE_MALTODEXTRIN TRANSPORT SYSTEM PERMEASE PROTEIN MALF"/>
    <property type="match status" value="1"/>
</dbReference>
<keyword evidence="13" id="KW-1185">Reference proteome</keyword>
<feature type="transmembrane region" description="Helical" evidence="9">
    <location>
        <begin position="129"/>
        <end position="157"/>
    </location>
</feature>
<feature type="transmembrane region" description="Helical" evidence="9">
    <location>
        <begin position="395"/>
        <end position="415"/>
    </location>
</feature>
<name>A0ABX9KJT7_9FUSO</name>
<comment type="caution">
    <text evidence="12">The sequence shown here is derived from an EMBL/GenBank/DDBJ whole genome shotgun (WGS) entry which is preliminary data.</text>
</comment>
<dbReference type="PANTHER" id="PTHR47314">
    <property type="entry name" value="MALTOSE/MALTODEXTRIN TRANSPORT SYSTEM PERMEASE PROTEIN MALF"/>
    <property type="match status" value="1"/>
</dbReference>
<dbReference type="Proteomes" id="UP000263486">
    <property type="component" value="Unassembled WGS sequence"/>
</dbReference>
<dbReference type="RefSeq" id="WP_114641331.1">
    <property type="nucleotide sequence ID" value="NZ_JAACIO010000003.1"/>
</dbReference>
<feature type="transmembrane region" description="Helical" evidence="9">
    <location>
        <begin position="334"/>
        <end position="353"/>
    </location>
</feature>
<evidence type="ECO:0000313" key="13">
    <source>
        <dbReference type="Proteomes" id="UP000263486"/>
    </source>
</evidence>
<dbReference type="SUPFAM" id="SSF161098">
    <property type="entry name" value="MetI-like"/>
    <property type="match status" value="1"/>
</dbReference>
<evidence type="ECO:0000256" key="4">
    <source>
        <dbReference type="ARBA" id="ARBA00022475"/>
    </source>
</evidence>
<dbReference type="EMBL" id="QUAJ01000003">
    <property type="protein sequence ID" value="REI42708.1"/>
    <property type="molecule type" value="Genomic_DNA"/>
</dbReference>
<feature type="transmembrane region" description="Helical" evidence="9">
    <location>
        <begin position="21"/>
        <end position="40"/>
    </location>
</feature>
<comment type="similarity">
    <text evidence="2 10">Belongs to the binding-protein-dependent transport system permease family. MalFG subfamily.</text>
</comment>
<dbReference type="Gene3D" id="1.20.58.370">
    <property type="entry name" value="MalF N-terminal region-like"/>
    <property type="match status" value="1"/>
</dbReference>
<dbReference type="SUPFAM" id="SSF160964">
    <property type="entry name" value="MalF N-terminal region-like"/>
    <property type="match status" value="1"/>
</dbReference>
<evidence type="ECO:0000256" key="5">
    <source>
        <dbReference type="ARBA" id="ARBA00022597"/>
    </source>
</evidence>
<comment type="function">
    <text evidence="10">Part of the ABC transporter complex MalEFGK involved in maltose/maltodextrin import. Probably responsible for the translocation of the substrate across the membrane.</text>
</comment>
<evidence type="ECO:0000256" key="9">
    <source>
        <dbReference type="RuleBase" id="RU363032"/>
    </source>
</evidence>
<keyword evidence="4 10" id="KW-1003">Cell membrane</keyword>
<keyword evidence="7 9" id="KW-1133">Transmembrane helix</keyword>
<comment type="subcellular location">
    <subcellularLocation>
        <location evidence="1 9">Cell membrane</location>
        <topology evidence="1 9">Multi-pass membrane protein</topology>
    </subcellularLocation>
</comment>
<evidence type="ECO:0000256" key="8">
    <source>
        <dbReference type="ARBA" id="ARBA00023136"/>
    </source>
</evidence>
<dbReference type="PROSITE" id="PS50928">
    <property type="entry name" value="ABC_TM1"/>
    <property type="match status" value="1"/>
</dbReference>
<keyword evidence="5 10" id="KW-0762">Sugar transport</keyword>
<feature type="transmembrane region" description="Helical" evidence="9">
    <location>
        <begin position="232"/>
        <end position="256"/>
    </location>
</feature>
<evidence type="ECO:0000256" key="3">
    <source>
        <dbReference type="ARBA" id="ARBA00022448"/>
    </source>
</evidence>
<gene>
    <name evidence="12" type="ORF">DYH56_02785</name>
</gene>